<dbReference type="InterPro" id="IPR004245">
    <property type="entry name" value="DUF229"/>
</dbReference>
<dbReference type="Gene3D" id="3.40.720.10">
    <property type="entry name" value="Alkaline Phosphatase, subunit A"/>
    <property type="match status" value="1"/>
</dbReference>
<proteinExistence type="predicted"/>
<dbReference type="PANTHER" id="PTHR10974">
    <property type="entry name" value="FI08016P-RELATED"/>
    <property type="match status" value="1"/>
</dbReference>
<feature type="transmembrane region" description="Helical" evidence="1">
    <location>
        <begin position="12"/>
        <end position="33"/>
    </location>
</feature>
<evidence type="ECO:0000313" key="3">
    <source>
        <dbReference type="Proteomes" id="UP001516400"/>
    </source>
</evidence>
<reference evidence="2 3" key="1">
    <citation type="journal article" date="2021" name="BMC Biol.">
        <title>Horizontally acquired antibacterial genes associated with adaptive radiation of ladybird beetles.</title>
        <authorList>
            <person name="Li H.S."/>
            <person name="Tang X.F."/>
            <person name="Huang Y.H."/>
            <person name="Xu Z.Y."/>
            <person name="Chen M.L."/>
            <person name="Du X.Y."/>
            <person name="Qiu B.Y."/>
            <person name="Chen P.T."/>
            <person name="Zhang W."/>
            <person name="Slipinski A."/>
            <person name="Escalona H.E."/>
            <person name="Waterhouse R.M."/>
            <person name="Zwick A."/>
            <person name="Pang H."/>
        </authorList>
    </citation>
    <scope>NUCLEOTIDE SEQUENCE [LARGE SCALE GENOMIC DNA]</scope>
    <source>
        <strain evidence="2">SYSU2018</strain>
    </source>
</reference>
<dbReference type="Proteomes" id="UP001516400">
    <property type="component" value="Unassembled WGS sequence"/>
</dbReference>
<accession>A0ABD2NQP4</accession>
<dbReference type="AlphaFoldDB" id="A0ABD2NQP4"/>
<dbReference type="EMBL" id="JABFTP020000144">
    <property type="protein sequence ID" value="KAL3281046.1"/>
    <property type="molecule type" value="Genomic_DNA"/>
</dbReference>
<organism evidence="2 3">
    <name type="scientific">Cryptolaemus montrouzieri</name>
    <dbReference type="NCBI Taxonomy" id="559131"/>
    <lineage>
        <taxon>Eukaryota</taxon>
        <taxon>Metazoa</taxon>
        <taxon>Ecdysozoa</taxon>
        <taxon>Arthropoda</taxon>
        <taxon>Hexapoda</taxon>
        <taxon>Insecta</taxon>
        <taxon>Pterygota</taxon>
        <taxon>Neoptera</taxon>
        <taxon>Endopterygota</taxon>
        <taxon>Coleoptera</taxon>
        <taxon>Polyphaga</taxon>
        <taxon>Cucujiformia</taxon>
        <taxon>Coccinelloidea</taxon>
        <taxon>Coccinellidae</taxon>
        <taxon>Scymninae</taxon>
        <taxon>Scymnini</taxon>
        <taxon>Cryptolaemus</taxon>
    </lineage>
</organism>
<evidence type="ECO:0000256" key="1">
    <source>
        <dbReference type="SAM" id="Phobius"/>
    </source>
</evidence>
<dbReference type="SUPFAM" id="SSF53649">
    <property type="entry name" value="Alkaline phosphatase-like"/>
    <property type="match status" value="1"/>
</dbReference>
<dbReference type="Pfam" id="PF02995">
    <property type="entry name" value="DUF229"/>
    <property type="match status" value="1"/>
</dbReference>
<gene>
    <name evidence="2" type="ORF">HHI36_004270</name>
</gene>
<name>A0ABD2NQP4_9CUCU</name>
<keyword evidence="3" id="KW-1185">Reference proteome</keyword>
<dbReference type="CDD" id="cd16021">
    <property type="entry name" value="ALP_like"/>
    <property type="match status" value="1"/>
</dbReference>
<sequence length="641" mass="74300">MVKRRIKLQLRFIILLLLSTSLFLTYICMKIAFPPEIDRELLLRQIELGLASNNDSTLCKPPKLPLNSPEIMKFIKNVPPILCGAAGTDWVKCKGSICSIQEEAKVLQGNIECQFTDIIRIDDYENSEGKTTTSDDTYQLIDTDVVKVSCKSKNQKWSSILTTVRKNDTLWKESSWEKLPDEALKLNVLMFGIDSVSRNLFQRKLPQTYHYISKKLKGVILEGYNIVGDGTPQALIPILTGKTELELPDTRKRFSDSHYVNEYPLIWNEFKNAGYVTGYLEDMPVYGVFTYRLNGFKEMPTDHYMRPYYLAEDPEHRRWPKFCTGNTPRHRIMTNFIKDFFHVYRAKPKFMFGFHGELSHDDYNLIGAADKDYRDFLVDLYESGVFNNTVVIILADHGHRFAAIRNTLQGKQEERLPFFSVILPPWFQKKYPHFHKALKSNVDRLTTPFDVHATLKSILNPAVNQDERRDARSLSLFSEIPVDRTCSKAFIEPHWCACLTWNPLENDAPIVPQLAKTLIGTLNNYINSYRNLCDTWRLKEVNWASKLLPNEKMIQFKQNADRDGFLADLSADTHIETEMYQINLELEPDGALFEASITHNLHENSFQLKISDISRINMYGKQASCIEERYPHLRKYCHCKN</sequence>
<dbReference type="PANTHER" id="PTHR10974:SF73">
    <property type="entry name" value="FI21235P1"/>
    <property type="match status" value="1"/>
</dbReference>
<protein>
    <submittedName>
        <fullName evidence="2">Uncharacterized protein</fullName>
    </submittedName>
</protein>
<dbReference type="InterPro" id="IPR017850">
    <property type="entry name" value="Alkaline_phosphatase_core_sf"/>
</dbReference>
<keyword evidence="1" id="KW-0812">Transmembrane</keyword>
<keyword evidence="1" id="KW-1133">Transmembrane helix</keyword>
<dbReference type="FunFam" id="3.40.720.10:FF:000017">
    <property type="entry name" value="Predicted protein"/>
    <property type="match status" value="1"/>
</dbReference>
<keyword evidence="1" id="KW-0472">Membrane</keyword>
<evidence type="ECO:0000313" key="2">
    <source>
        <dbReference type="EMBL" id="KAL3281046.1"/>
    </source>
</evidence>
<comment type="caution">
    <text evidence="2">The sequence shown here is derived from an EMBL/GenBank/DDBJ whole genome shotgun (WGS) entry which is preliminary data.</text>
</comment>